<feature type="transmembrane region" description="Helical" evidence="6">
    <location>
        <begin position="298"/>
        <end position="317"/>
    </location>
</feature>
<evidence type="ECO:0000259" key="7">
    <source>
        <dbReference type="PROSITE" id="PS50053"/>
    </source>
</evidence>
<evidence type="ECO:0000256" key="3">
    <source>
        <dbReference type="ARBA" id="ARBA00022989"/>
    </source>
</evidence>
<dbReference type="Gene3D" id="3.10.20.90">
    <property type="entry name" value="Phosphatidylinositol 3-kinase Catalytic Subunit, Chain A, domain 1"/>
    <property type="match status" value="1"/>
</dbReference>
<feature type="region of interest" description="Disordered" evidence="5">
    <location>
        <begin position="466"/>
        <end position="494"/>
    </location>
</feature>
<dbReference type="GO" id="GO:0016020">
    <property type="term" value="C:membrane"/>
    <property type="evidence" value="ECO:0007669"/>
    <property type="project" value="UniProtKB-SubCell"/>
</dbReference>
<dbReference type="GO" id="GO:0030968">
    <property type="term" value="P:endoplasmic reticulum unfolded protein response"/>
    <property type="evidence" value="ECO:0007669"/>
    <property type="project" value="TreeGrafter"/>
</dbReference>
<keyword evidence="9" id="KW-1185">Reference proteome</keyword>
<keyword evidence="3 6" id="KW-1133">Transmembrane helix</keyword>
<name>A0A9P5YJL0_9AGAR</name>
<evidence type="ECO:0000256" key="4">
    <source>
        <dbReference type="ARBA" id="ARBA00023136"/>
    </source>
</evidence>
<dbReference type="PROSITE" id="PS50053">
    <property type="entry name" value="UBIQUITIN_2"/>
    <property type="match status" value="1"/>
</dbReference>
<dbReference type="EMBL" id="MU150231">
    <property type="protein sequence ID" value="KAF9469021.1"/>
    <property type="molecule type" value="Genomic_DNA"/>
</dbReference>
<evidence type="ECO:0000256" key="2">
    <source>
        <dbReference type="ARBA" id="ARBA00022692"/>
    </source>
</evidence>
<dbReference type="PANTHER" id="PTHR12943">
    <property type="entry name" value="HOMOCYSTEINE-RESPONSIVE ENDOPLASMIC RETICULUM-RESIDENT UNIQUITIN-LIKE DOMAIN HERPUD PROTEIN FAMILY MEMBER"/>
    <property type="match status" value="1"/>
</dbReference>
<dbReference type="InterPro" id="IPR039751">
    <property type="entry name" value="HERPUD1/2"/>
</dbReference>
<feature type="region of interest" description="Disordered" evidence="5">
    <location>
        <begin position="352"/>
        <end position="390"/>
    </location>
</feature>
<dbReference type="AlphaFoldDB" id="A0A9P5YJL0"/>
<organism evidence="8 9">
    <name type="scientific">Collybia nuda</name>
    <dbReference type="NCBI Taxonomy" id="64659"/>
    <lineage>
        <taxon>Eukaryota</taxon>
        <taxon>Fungi</taxon>
        <taxon>Dikarya</taxon>
        <taxon>Basidiomycota</taxon>
        <taxon>Agaricomycotina</taxon>
        <taxon>Agaricomycetes</taxon>
        <taxon>Agaricomycetidae</taxon>
        <taxon>Agaricales</taxon>
        <taxon>Tricholomatineae</taxon>
        <taxon>Clitocybaceae</taxon>
        <taxon>Collybia</taxon>
    </lineage>
</organism>
<evidence type="ECO:0000313" key="9">
    <source>
        <dbReference type="Proteomes" id="UP000807353"/>
    </source>
</evidence>
<evidence type="ECO:0000256" key="1">
    <source>
        <dbReference type="ARBA" id="ARBA00004370"/>
    </source>
</evidence>
<dbReference type="OrthoDB" id="21589at2759"/>
<evidence type="ECO:0000313" key="8">
    <source>
        <dbReference type="EMBL" id="KAF9469021.1"/>
    </source>
</evidence>
<dbReference type="SUPFAM" id="SSF54236">
    <property type="entry name" value="Ubiquitin-like"/>
    <property type="match status" value="1"/>
</dbReference>
<sequence length="523" mass="57916">MSLVELRVELPAYAHSFIIQVHRSCAILDVKREIFRTCVGGPKVDGQRIIWRGRYLADHEKVDEIWKSHDEPRIVHLAVHPSAWSSAPPEVTQPIQPVFTAANPPGPINQVPPQHVPVESASGAPFTPTAITAQHPLAYVLFKHQNALIALMQGSIVYTSPSELDTSRLAAVQAVESHGWSWPVILDEEFPAASEGGLKYESITVAGQSFLSLCSSEAPTALQSHALKVLTYTFTLLSIPTTPINSNRTIPSQTVPIPPNVNIVLQQLGLPQLRMAQNQNAGPGRILPELREMPLRPLLAPLLMLLFRTMLLLYFVAPARKPIFGILILAWMLYEIWRPIRNGLIRGLRHAGAGDRPRQNAPAAQVPNPIQNGLGAEAPIPPPNGPGGTAAAQLDNQAAMVINTLGNMNIATEDRILNDVPETAIIQPGAGHKLMTFFSLLLTTIHPAIWNQRRIALRNREGRIRTEANLRNAPQPDTESEDTESENRTRLRSELRAQYERRPRWVRNYMDRVVTGDWVDDAD</sequence>
<evidence type="ECO:0000256" key="6">
    <source>
        <dbReference type="SAM" id="Phobius"/>
    </source>
</evidence>
<dbReference type="PANTHER" id="PTHR12943:SF27">
    <property type="entry name" value="HOMOCYSTEINE-INDUCED ENDOPLASMIC RETICULUM PROTEIN, ISOFORM A"/>
    <property type="match status" value="1"/>
</dbReference>
<comment type="subcellular location">
    <subcellularLocation>
        <location evidence="1">Membrane</location>
    </subcellularLocation>
</comment>
<reference evidence="8" key="1">
    <citation type="submission" date="2020-11" db="EMBL/GenBank/DDBJ databases">
        <authorList>
            <consortium name="DOE Joint Genome Institute"/>
            <person name="Ahrendt S."/>
            <person name="Riley R."/>
            <person name="Andreopoulos W."/>
            <person name="Labutti K."/>
            <person name="Pangilinan J."/>
            <person name="Ruiz-Duenas F.J."/>
            <person name="Barrasa J.M."/>
            <person name="Sanchez-Garcia M."/>
            <person name="Camarero S."/>
            <person name="Miyauchi S."/>
            <person name="Serrano A."/>
            <person name="Linde D."/>
            <person name="Babiker R."/>
            <person name="Drula E."/>
            <person name="Ayuso-Fernandez I."/>
            <person name="Pacheco R."/>
            <person name="Padilla G."/>
            <person name="Ferreira P."/>
            <person name="Barriuso J."/>
            <person name="Kellner H."/>
            <person name="Castanera R."/>
            <person name="Alfaro M."/>
            <person name="Ramirez L."/>
            <person name="Pisabarro A.G."/>
            <person name="Kuo A."/>
            <person name="Tritt A."/>
            <person name="Lipzen A."/>
            <person name="He G."/>
            <person name="Yan M."/>
            <person name="Ng V."/>
            <person name="Cullen D."/>
            <person name="Martin F."/>
            <person name="Rosso M.-N."/>
            <person name="Henrissat B."/>
            <person name="Hibbett D."/>
            <person name="Martinez A.T."/>
            <person name="Grigoriev I.V."/>
        </authorList>
    </citation>
    <scope>NUCLEOTIDE SEQUENCE</scope>
    <source>
        <strain evidence="8">CBS 247.69</strain>
    </source>
</reference>
<comment type="caution">
    <text evidence="8">The sequence shown here is derived from an EMBL/GenBank/DDBJ whole genome shotgun (WGS) entry which is preliminary data.</text>
</comment>
<protein>
    <recommendedName>
        <fullName evidence="7">Ubiquitin-like domain-containing protein</fullName>
    </recommendedName>
</protein>
<feature type="compositionally biased region" description="Basic and acidic residues" evidence="5">
    <location>
        <begin position="485"/>
        <end position="494"/>
    </location>
</feature>
<evidence type="ECO:0000256" key="5">
    <source>
        <dbReference type="SAM" id="MobiDB-lite"/>
    </source>
</evidence>
<feature type="domain" description="Ubiquitin-like" evidence="7">
    <location>
        <begin position="4"/>
        <end position="64"/>
    </location>
</feature>
<dbReference type="InterPro" id="IPR000626">
    <property type="entry name" value="Ubiquitin-like_dom"/>
</dbReference>
<keyword evidence="4 6" id="KW-0472">Membrane</keyword>
<keyword evidence="2 6" id="KW-0812">Transmembrane</keyword>
<proteinExistence type="predicted"/>
<accession>A0A9P5YJL0</accession>
<dbReference type="Proteomes" id="UP000807353">
    <property type="component" value="Unassembled WGS sequence"/>
</dbReference>
<dbReference type="InterPro" id="IPR029071">
    <property type="entry name" value="Ubiquitin-like_domsf"/>
</dbReference>
<gene>
    <name evidence="8" type="ORF">BDZ94DRAFT_1152957</name>
</gene>
<feature type="transmembrane region" description="Helical" evidence="6">
    <location>
        <begin position="323"/>
        <end position="340"/>
    </location>
</feature>